<dbReference type="InterPro" id="IPR025870">
    <property type="entry name" value="Glyoxalase-like_dom"/>
</dbReference>
<dbReference type="Proteomes" id="UP000199568">
    <property type="component" value="Unassembled WGS sequence"/>
</dbReference>
<keyword evidence="3" id="KW-1185">Reference proteome</keyword>
<gene>
    <name evidence="2" type="ORF">SAMN05660297_02928</name>
</gene>
<dbReference type="GO" id="GO:0051213">
    <property type="term" value="F:dioxygenase activity"/>
    <property type="evidence" value="ECO:0007669"/>
    <property type="project" value="UniProtKB-KW"/>
</dbReference>
<feature type="domain" description="Glyoxalase-like" evidence="1">
    <location>
        <begin position="3"/>
        <end position="121"/>
    </location>
</feature>
<dbReference type="AlphaFoldDB" id="A0A1I0FSG3"/>
<keyword evidence="2" id="KW-0223">Dioxygenase</keyword>
<protein>
    <submittedName>
        <fullName evidence="2">Catechol 2,3-dioxygenase</fullName>
    </submittedName>
</protein>
<proteinExistence type="predicted"/>
<evidence type="ECO:0000313" key="2">
    <source>
        <dbReference type="EMBL" id="SET61361.1"/>
    </source>
</evidence>
<dbReference type="EMBL" id="FOHU01000016">
    <property type="protein sequence ID" value="SET61361.1"/>
    <property type="molecule type" value="Genomic_DNA"/>
</dbReference>
<dbReference type="OrthoDB" id="9815599at2"/>
<dbReference type="STRING" id="426128.SAMN05660297_02928"/>
<sequence>MKFGGPLLAVKDIEASKKFYIEVLKQKIVFDIGPHVGFEGMFSLQEGYAELVGFDKNEMLQCPKNFQLYFEEEDLDSFIEHLGKYADIKYLHHVKEYSWGQRVVRFFDPDMHIIEVAESMEIVVKRFLKQGLSVEETAERTMFPIDFVKSCI</sequence>
<dbReference type="InterPro" id="IPR029068">
    <property type="entry name" value="Glyas_Bleomycin-R_OHBP_Dase"/>
</dbReference>
<dbReference type="Pfam" id="PF12681">
    <property type="entry name" value="Glyoxalase_2"/>
    <property type="match status" value="1"/>
</dbReference>
<keyword evidence="2" id="KW-0560">Oxidoreductase</keyword>
<evidence type="ECO:0000313" key="3">
    <source>
        <dbReference type="Proteomes" id="UP000199568"/>
    </source>
</evidence>
<dbReference type="SUPFAM" id="SSF54593">
    <property type="entry name" value="Glyoxalase/Bleomycin resistance protein/Dihydroxybiphenyl dioxygenase"/>
    <property type="match status" value="1"/>
</dbReference>
<reference evidence="2 3" key="1">
    <citation type="submission" date="2016-10" db="EMBL/GenBank/DDBJ databases">
        <authorList>
            <person name="de Groot N.N."/>
        </authorList>
    </citation>
    <scope>NUCLEOTIDE SEQUENCE [LARGE SCALE GENOMIC DNA]</scope>
    <source>
        <strain evidence="2 3">DSM 18979</strain>
    </source>
</reference>
<dbReference type="RefSeq" id="WP_090445706.1">
    <property type="nucleotide sequence ID" value="NZ_FOHU01000016.1"/>
</dbReference>
<organism evidence="2 3">
    <name type="scientific">Natronincola peptidivorans</name>
    <dbReference type="NCBI Taxonomy" id="426128"/>
    <lineage>
        <taxon>Bacteria</taxon>
        <taxon>Bacillati</taxon>
        <taxon>Bacillota</taxon>
        <taxon>Clostridia</taxon>
        <taxon>Peptostreptococcales</taxon>
        <taxon>Natronincolaceae</taxon>
        <taxon>Natronincola</taxon>
    </lineage>
</organism>
<accession>A0A1I0FSG3</accession>
<name>A0A1I0FSG3_9FIRM</name>
<dbReference type="Gene3D" id="3.10.180.10">
    <property type="entry name" value="2,3-Dihydroxybiphenyl 1,2-Dioxygenase, domain 1"/>
    <property type="match status" value="1"/>
</dbReference>
<evidence type="ECO:0000259" key="1">
    <source>
        <dbReference type="Pfam" id="PF12681"/>
    </source>
</evidence>